<dbReference type="SUPFAM" id="SSF48403">
    <property type="entry name" value="Ankyrin repeat"/>
    <property type="match status" value="1"/>
</dbReference>
<feature type="region of interest" description="Disordered" evidence="4">
    <location>
        <begin position="1"/>
        <end position="25"/>
    </location>
</feature>
<dbReference type="PROSITE" id="PS00136">
    <property type="entry name" value="SUBTILASE_ASP"/>
    <property type="match status" value="1"/>
</dbReference>
<dbReference type="InterPro" id="IPR023827">
    <property type="entry name" value="Peptidase_S8_Asp-AS"/>
</dbReference>
<evidence type="ECO:0000256" key="1">
    <source>
        <dbReference type="ARBA" id="ARBA00022670"/>
    </source>
</evidence>
<dbReference type="SUPFAM" id="SSF52743">
    <property type="entry name" value="Subtilisin-like"/>
    <property type="match status" value="1"/>
</dbReference>
<dbReference type="Proteomes" id="UP000283895">
    <property type="component" value="Unassembled WGS sequence"/>
</dbReference>
<dbReference type="Pfam" id="PF00082">
    <property type="entry name" value="Peptidase_S8"/>
    <property type="match status" value="1"/>
</dbReference>
<dbReference type="InterPro" id="IPR000209">
    <property type="entry name" value="Peptidase_S8/S53_dom"/>
</dbReference>
<dbReference type="STRING" id="356882.A0A423WNB8"/>
<reference evidence="6 7" key="1">
    <citation type="submission" date="2015-09" db="EMBL/GenBank/DDBJ databases">
        <title>Host preference determinants of Valsa canker pathogens revealed by comparative genomics.</title>
        <authorList>
            <person name="Yin Z."/>
            <person name="Huang L."/>
        </authorList>
    </citation>
    <scope>NUCLEOTIDE SEQUENCE [LARGE SCALE GENOMIC DNA]</scope>
    <source>
        <strain evidence="6 7">03-1</strain>
    </source>
</reference>
<feature type="region of interest" description="Disordered" evidence="4">
    <location>
        <begin position="285"/>
        <end position="439"/>
    </location>
</feature>
<evidence type="ECO:0000259" key="5">
    <source>
        <dbReference type="Pfam" id="PF00082"/>
    </source>
</evidence>
<dbReference type="EMBL" id="LKEA01000013">
    <property type="protein sequence ID" value="ROW04705.1"/>
    <property type="molecule type" value="Genomic_DNA"/>
</dbReference>
<dbReference type="OrthoDB" id="5093543at2759"/>
<dbReference type="Gene3D" id="1.25.40.20">
    <property type="entry name" value="Ankyrin repeat-containing domain"/>
    <property type="match status" value="1"/>
</dbReference>
<feature type="compositionally biased region" description="Basic and acidic residues" evidence="4">
    <location>
        <begin position="312"/>
        <end position="412"/>
    </location>
</feature>
<comment type="caution">
    <text evidence="6">The sequence shown here is derived from an EMBL/GenBank/DDBJ whole genome shotgun (WGS) entry which is preliminary data.</text>
</comment>
<feature type="compositionally biased region" description="Acidic residues" evidence="4">
    <location>
        <begin position="11"/>
        <end position="25"/>
    </location>
</feature>
<evidence type="ECO:0000256" key="3">
    <source>
        <dbReference type="ARBA" id="ARBA00022825"/>
    </source>
</evidence>
<keyword evidence="1" id="KW-0645">Protease</keyword>
<accession>A0A423WNB8</accession>
<dbReference type="GO" id="GO:0006508">
    <property type="term" value="P:proteolysis"/>
    <property type="evidence" value="ECO:0007669"/>
    <property type="project" value="UniProtKB-KW"/>
</dbReference>
<evidence type="ECO:0000313" key="6">
    <source>
        <dbReference type="EMBL" id="ROW04705.1"/>
    </source>
</evidence>
<evidence type="ECO:0000256" key="4">
    <source>
        <dbReference type="SAM" id="MobiDB-lite"/>
    </source>
</evidence>
<name>A0A423WNB8_9PEZI</name>
<evidence type="ECO:0000313" key="7">
    <source>
        <dbReference type="Proteomes" id="UP000283895"/>
    </source>
</evidence>
<keyword evidence="3" id="KW-0720">Serine protease</keyword>
<feature type="compositionally biased region" description="Basic and acidic residues" evidence="4">
    <location>
        <begin position="285"/>
        <end position="304"/>
    </location>
</feature>
<dbReference type="InterPro" id="IPR036852">
    <property type="entry name" value="Peptidase_S8/S53_dom_sf"/>
</dbReference>
<dbReference type="Gene3D" id="3.40.50.200">
    <property type="entry name" value="Peptidase S8/S53 domain"/>
    <property type="match status" value="1"/>
</dbReference>
<feature type="domain" description="Peptidase S8/S53" evidence="5">
    <location>
        <begin position="652"/>
        <end position="873"/>
    </location>
</feature>
<keyword evidence="7" id="KW-1185">Reference proteome</keyword>
<sequence>MPDPEYLVPDSESEDDAEEVESDDEADRKLYDRLYVEAKRVIKERKGVFTEEDVDVFLRKFNNLAVKAADQYKSPNLLHAIVELLHGNDIPRLEDILPLVKRLVRKFPYLLYNLDDQEQNPVFFALKKKQSVLVNHLTKYCDEKESIRMCLVQALEQPCGAEKNKTCLHLALETATKTKPKIATKLVRLASAIALKATDNDNKTPLHYAVDYKSCTTLRTAIVKTFIERDEEAVLEHRKTSSSQPLETFLDVKVDVQDPTKFLWSAYQEHIATAEAYKKAVAKMKPKEPTADGHAKRIAEEGKSRTAALPARSEHDAALRPSDPAKLRVPRDSRALGREDGVKTRERNKDKASEDIMDERERLRRQLKEEEERRMRDEEVMPPADSRRKVQEVDGRREQSRDRTNFAPEDSRQVSLHLQIASPTAAVGRPGGERAPNTPIKRVPTMLAQQEVIYFDYKGLPAEIPGELVKKTFISMKFDEVLKYVRFTNVTVRRRPTPRDKLKEPGTEPGRRDMEFFFDWLYNKGVRHIIKLTVEENGGAVHSDEAIKTALDKVIVEHLDWQKVDMDPEVICGISAQAEDKLDENEDDHVTIDDIQTDTSTADEASNNKLKVLDLRWSGSIAVLRAWSEPQGLPLLQDLQTVNIIVPGHVTDDVVVALIDDGVVSLNEYLAGRVLEGKTFDYHDGVVGQYYNSDKGHGTEMAKLILRVCPMAKIYPIRLKTYLSEDGESKIDLKSAALAINAAREKNAAIISMSWSIPVPDNEHSGAKKLFKDAVNKTIKDKRIMFCSSSDKGNFNNKEYPSAANPQGDGMFRIGAAKDDGTLFSYVDPNVDYIFPGVKVNSYTAGDRHAQQHEITGSSVATALGAGLAATIIYCFKMGALATKIARSQRNSQEAMPSTQFTEEHVRSIAEYSTMKSAFDKLGFINQARFIQVWDLLEPSITPASWVPIGGD</sequence>
<protein>
    <recommendedName>
        <fullName evidence="5">Peptidase S8/S53 domain-containing protein</fullName>
    </recommendedName>
</protein>
<keyword evidence="2" id="KW-0378">Hydrolase</keyword>
<proteinExistence type="predicted"/>
<organism evidence="6 7">
    <name type="scientific">Cytospora schulzeri</name>
    <dbReference type="NCBI Taxonomy" id="448051"/>
    <lineage>
        <taxon>Eukaryota</taxon>
        <taxon>Fungi</taxon>
        <taxon>Dikarya</taxon>
        <taxon>Ascomycota</taxon>
        <taxon>Pezizomycotina</taxon>
        <taxon>Sordariomycetes</taxon>
        <taxon>Sordariomycetidae</taxon>
        <taxon>Diaporthales</taxon>
        <taxon>Cytosporaceae</taxon>
        <taxon>Cytospora</taxon>
    </lineage>
</organism>
<evidence type="ECO:0000256" key="2">
    <source>
        <dbReference type="ARBA" id="ARBA00022801"/>
    </source>
</evidence>
<dbReference type="PRINTS" id="PR00723">
    <property type="entry name" value="SUBTILISIN"/>
</dbReference>
<dbReference type="InterPro" id="IPR015500">
    <property type="entry name" value="Peptidase_S8_subtilisin-rel"/>
</dbReference>
<dbReference type="InterPro" id="IPR036770">
    <property type="entry name" value="Ankyrin_rpt-contain_sf"/>
</dbReference>
<dbReference type="GO" id="GO:0004252">
    <property type="term" value="F:serine-type endopeptidase activity"/>
    <property type="evidence" value="ECO:0007669"/>
    <property type="project" value="InterPro"/>
</dbReference>
<gene>
    <name evidence="6" type="ORF">VMCG_04794</name>
</gene>
<dbReference type="AlphaFoldDB" id="A0A423WNB8"/>